<feature type="compositionally biased region" description="Polar residues" evidence="1">
    <location>
        <begin position="1"/>
        <end position="15"/>
    </location>
</feature>
<feature type="compositionally biased region" description="Basic residues" evidence="1">
    <location>
        <begin position="19"/>
        <end position="30"/>
    </location>
</feature>
<reference evidence="3" key="1">
    <citation type="journal article" date="2015" name="J. Biotechnol.">
        <title>The structure of the Cyberlindnera jadinii genome and its relation to Candida utilis analyzed by the occurrence of single nucleotide polymorphisms.</title>
        <authorList>
            <person name="Rupp O."/>
            <person name="Brinkrolf K."/>
            <person name="Buerth C."/>
            <person name="Kunigo M."/>
            <person name="Schneider J."/>
            <person name="Jaenicke S."/>
            <person name="Goesmann A."/>
            <person name="Puehler A."/>
            <person name="Jaeger K.-E."/>
            <person name="Ernst J.F."/>
        </authorList>
    </citation>
    <scope>NUCLEOTIDE SEQUENCE [LARGE SCALE GENOMIC DNA]</scope>
    <source>
        <strain evidence="3">ATCC 18201 / CBS 1600 / BCRC 20928 / JCM 3617 / NBRC 0987 / NRRL Y-1542</strain>
    </source>
</reference>
<dbReference type="Proteomes" id="UP000038830">
    <property type="component" value="Unassembled WGS sequence"/>
</dbReference>
<gene>
    <name evidence="2" type="ORF">BN1211_1399</name>
</gene>
<feature type="compositionally biased region" description="Acidic residues" evidence="1">
    <location>
        <begin position="143"/>
        <end position="166"/>
    </location>
</feature>
<feature type="region of interest" description="Disordered" evidence="1">
    <location>
        <begin position="142"/>
        <end position="166"/>
    </location>
</feature>
<feature type="region of interest" description="Disordered" evidence="1">
    <location>
        <begin position="1"/>
        <end position="51"/>
    </location>
</feature>
<proteinExistence type="predicted"/>
<dbReference type="AlphaFoldDB" id="A0A0H5C125"/>
<evidence type="ECO:0000256" key="1">
    <source>
        <dbReference type="SAM" id="MobiDB-lite"/>
    </source>
</evidence>
<sequence>MQKTSFHNKENTVIPSTPRKNHVSPKKSKGVRVPLGGKDTNNVTQNVDNSNHNIKPVHRLRKLRGASPKLVNRKQMKVLPDVSTLNEVISKEEEGGDDYELEYRSIPQPELPYIPLNYTPVTQDDLNNLSASPLKRPFKALCEDEDNDNDNDNDNDHNDDSDEFPLNFESDEEMEQIEARDDDNDRIPHFMKATVGSKLKAKEKMDIYHDGLTNAELHRLVDEQ</sequence>
<feature type="compositionally biased region" description="Polar residues" evidence="1">
    <location>
        <begin position="39"/>
        <end position="51"/>
    </location>
</feature>
<evidence type="ECO:0000313" key="3">
    <source>
        <dbReference type="Proteomes" id="UP000038830"/>
    </source>
</evidence>
<name>A0A0H5C125_CYBJN</name>
<organism evidence="2 3">
    <name type="scientific">Cyberlindnera jadinii (strain ATCC 18201 / CBS 1600 / BCRC 20928 / JCM 3617 / NBRC 0987 / NRRL Y-1542)</name>
    <name type="common">Torula yeast</name>
    <name type="synonym">Candida utilis</name>
    <dbReference type="NCBI Taxonomy" id="983966"/>
    <lineage>
        <taxon>Eukaryota</taxon>
        <taxon>Fungi</taxon>
        <taxon>Dikarya</taxon>
        <taxon>Ascomycota</taxon>
        <taxon>Saccharomycotina</taxon>
        <taxon>Saccharomycetes</taxon>
        <taxon>Phaffomycetales</taxon>
        <taxon>Phaffomycetaceae</taxon>
        <taxon>Cyberlindnera</taxon>
    </lineage>
</organism>
<dbReference type="EMBL" id="CDQK01000002">
    <property type="protein sequence ID" value="CEP21326.1"/>
    <property type="molecule type" value="Genomic_DNA"/>
</dbReference>
<protein>
    <submittedName>
        <fullName evidence="2">Uncharacterized protein</fullName>
    </submittedName>
</protein>
<evidence type="ECO:0000313" key="2">
    <source>
        <dbReference type="EMBL" id="CEP21326.1"/>
    </source>
</evidence>
<accession>A0A0H5C125</accession>